<dbReference type="Proteomes" id="UP000003053">
    <property type="component" value="Unassembled WGS sequence"/>
</dbReference>
<feature type="transmembrane region" description="Helical" evidence="1">
    <location>
        <begin position="97"/>
        <end position="114"/>
    </location>
</feature>
<dbReference type="RefSeq" id="WP_004569298.1">
    <property type="nucleotide sequence ID" value="NZ_CH724148.1"/>
</dbReference>
<keyword evidence="1" id="KW-1133">Transmembrane helix</keyword>
<feature type="transmembrane region" description="Helical" evidence="1">
    <location>
        <begin position="42"/>
        <end position="59"/>
    </location>
</feature>
<evidence type="ECO:0000313" key="4">
    <source>
        <dbReference type="Proteomes" id="UP000003053"/>
    </source>
</evidence>
<dbReference type="NCBIfam" id="NF037970">
    <property type="entry name" value="vanZ_1"/>
    <property type="match status" value="1"/>
</dbReference>
<gene>
    <name evidence="3" type="ORF">PI23P_03362</name>
</gene>
<dbReference type="STRING" id="313594.PI23P_03362"/>
<evidence type="ECO:0000313" key="3">
    <source>
        <dbReference type="EMBL" id="EAR13500.1"/>
    </source>
</evidence>
<keyword evidence="4" id="KW-1185">Reference proteome</keyword>
<keyword evidence="1" id="KW-0472">Membrane</keyword>
<reference evidence="3 4" key="1">
    <citation type="submission" date="2006-02" db="EMBL/GenBank/DDBJ databases">
        <authorList>
            <person name="Murray A."/>
            <person name="Staley J."/>
            <person name="Ferriera S."/>
            <person name="Johnson J."/>
            <person name="Kravitz S."/>
            <person name="Halpern A."/>
            <person name="Remington K."/>
            <person name="Beeson K."/>
            <person name="Tran B."/>
            <person name="Rogers Y.-H."/>
            <person name="Friedman R."/>
            <person name="Venter J.C."/>
        </authorList>
    </citation>
    <scope>NUCLEOTIDE SEQUENCE [LARGE SCALE GENOMIC DNA]</scope>
    <source>
        <strain evidence="3 4">23-P</strain>
    </source>
</reference>
<dbReference type="AlphaFoldDB" id="A4BX09"/>
<keyword evidence="1" id="KW-0812">Transmembrane</keyword>
<accession>A4BX09</accession>
<proteinExistence type="predicted"/>
<comment type="caution">
    <text evidence="3">The sequence shown here is derived from an EMBL/GenBank/DDBJ whole genome shotgun (WGS) entry which is preliminary data.</text>
</comment>
<evidence type="ECO:0000259" key="2">
    <source>
        <dbReference type="Pfam" id="PF04892"/>
    </source>
</evidence>
<name>A4BX09_9FLAO</name>
<dbReference type="EMBL" id="AAOG01000001">
    <property type="protein sequence ID" value="EAR13500.1"/>
    <property type="molecule type" value="Genomic_DNA"/>
</dbReference>
<dbReference type="OrthoDB" id="5472246at2"/>
<feature type="transmembrane region" description="Helical" evidence="1">
    <location>
        <begin position="66"/>
        <end position="85"/>
    </location>
</feature>
<evidence type="ECO:0000256" key="1">
    <source>
        <dbReference type="SAM" id="Phobius"/>
    </source>
</evidence>
<dbReference type="Pfam" id="PF04892">
    <property type="entry name" value="VanZ"/>
    <property type="match status" value="1"/>
</dbReference>
<dbReference type="InterPro" id="IPR006976">
    <property type="entry name" value="VanZ-like"/>
</dbReference>
<dbReference type="HOGENOM" id="CLU_096028_2_1_10"/>
<organism evidence="3 4">
    <name type="scientific">Polaribacter irgensii 23-P</name>
    <dbReference type="NCBI Taxonomy" id="313594"/>
    <lineage>
        <taxon>Bacteria</taxon>
        <taxon>Pseudomonadati</taxon>
        <taxon>Bacteroidota</taxon>
        <taxon>Flavobacteriia</taxon>
        <taxon>Flavobacteriales</taxon>
        <taxon>Flavobacteriaceae</taxon>
    </lineage>
</organism>
<dbReference type="PANTHER" id="PTHR28008:SF1">
    <property type="entry name" value="DOMAIN PROTEIN, PUTATIVE (AFU_ORTHOLOGUE AFUA_3G10980)-RELATED"/>
    <property type="match status" value="1"/>
</dbReference>
<sequence>MNFLLKDKFKSIALIVSVGILYLSLIKIPIHESIQIKHLDKLQHGVAYATLCITWLIALQKKQKKYAIALCCILFGMIIEVLQYAITNYRTGDYLDVAANSLGVLLGLLLFHQISKKNRLKKEKTSN</sequence>
<feature type="transmembrane region" description="Helical" evidence="1">
    <location>
        <begin position="12"/>
        <end position="30"/>
    </location>
</feature>
<protein>
    <recommendedName>
        <fullName evidence="2">VanZ-like domain-containing protein</fullName>
    </recommendedName>
</protein>
<feature type="domain" description="VanZ-like" evidence="2">
    <location>
        <begin position="35"/>
        <end position="112"/>
    </location>
</feature>
<dbReference type="eggNOG" id="COG5652">
    <property type="taxonomic scope" value="Bacteria"/>
</dbReference>
<dbReference type="PANTHER" id="PTHR28008">
    <property type="entry name" value="DOMAIN PROTEIN, PUTATIVE (AFU_ORTHOLOGUE AFUA_3G10980)-RELATED"/>
    <property type="match status" value="1"/>
</dbReference>